<evidence type="ECO:0000259" key="2">
    <source>
        <dbReference type="SMART" id="SM00955"/>
    </source>
</evidence>
<feature type="domain" description="RNB" evidence="2">
    <location>
        <begin position="264"/>
        <end position="551"/>
    </location>
</feature>
<protein>
    <submittedName>
        <fullName evidence="3">RNB domain-containing ribonuclease</fullName>
    </submittedName>
</protein>
<dbReference type="InterPro" id="IPR012340">
    <property type="entry name" value="NA-bd_OB-fold"/>
</dbReference>
<dbReference type="InterPro" id="IPR050180">
    <property type="entry name" value="RNR_Ribonuclease"/>
</dbReference>
<dbReference type="InterPro" id="IPR040596">
    <property type="entry name" value="RNase_II_C_S1"/>
</dbReference>
<keyword evidence="4" id="KW-1185">Reference proteome</keyword>
<dbReference type="PANTHER" id="PTHR23355:SF42">
    <property type="entry name" value="RIBONUCLEASE II, CHLOROPLASTIC_MITOCHONDRIAL"/>
    <property type="match status" value="1"/>
</dbReference>
<dbReference type="Pfam" id="PF18614">
    <property type="entry name" value="RNase_II_C_S1"/>
    <property type="match status" value="1"/>
</dbReference>
<sequence>MIVEGSIVEFTHHGESRLGVVKRLLGKKALVMGLDSTQFRPKLKDIQEILGNAGEADVDQVLGGLEAEAQVLVEDIDVEALWGLVEAGETYATTELADFAGGASPSQVLALRRALEADSLYFRAVDKGWQARDARLLASLSEQARERDAKAKERDQEKRWLSSALKGSAGCQDAPRGLISRLQDVVLHPNSEDADLFLEFLRQTEDEVGEYLPGVGVLKVFELLVRLGVYSKHENLERRKWKIRDHELRIQDLAAALKASEASRLDLEQEWTFTVDDAQTRDMDDGLSLRSKKDGSWLVGVHIADVSAWVPKGHELDLDAIRRGTSVYLVEDEIPMFPRVLSHGNLSLVKGERRAALSLLMTFDRGLELKAWEFKETWVRVAERLTYDEVDKILSEESTEEHTDRIHTMFKIAEQLRSERESRGARSLELPTSHVELRGEEPVIWSVSDTASRRLVQEFMVAYNAKVAEVFDKANIPAVFRGQEPAEQELEPLEGVAGEFAVLKTMRKSSMGLSPMPHASLGLAAYVQATSPIRRYLDLVHQRQLKSWLHHQALPYEDQELYGVLAEVSEAAMHAQEVERASRRYWLLVALGARTNEEFDAIVLDENRQVLLTEFGVIETVSTAERMPLGAKIRVRVDHADARRGELVLTFVHS</sequence>
<dbReference type="RefSeq" id="WP_146962107.1">
    <property type="nucleotide sequence ID" value="NZ_CP042467.1"/>
</dbReference>
<organism evidence="3 4">
    <name type="scientific">Microvenator marinus</name>
    <dbReference type="NCBI Taxonomy" id="2600177"/>
    <lineage>
        <taxon>Bacteria</taxon>
        <taxon>Deltaproteobacteria</taxon>
        <taxon>Bradymonadales</taxon>
        <taxon>Microvenatoraceae</taxon>
        <taxon>Microvenator</taxon>
    </lineage>
</organism>
<dbReference type="InterPro" id="IPR001900">
    <property type="entry name" value="RNase_II/R"/>
</dbReference>
<dbReference type="GO" id="GO:0000175">
    <property type="term" value="F:3'-5'-RNA exonuclease activity"/>
    <property type="evidence" value="ECO:0007669"/>
    <property type="project" value="TreeGrafter"/>
</dbReference>
<dbReference type="Proteomes" id="UP000321595">
    <property type="component" value="Chromosome"/>
</dbReference>
<reference evidence="3 4" key="1">
    <citation type="submission" date="2019-08" db="EMBL/GenBank/DDBJ databases">
        <authorList>
            <person name="Liang Q."/>
        </authorList>
    </citation>
    <scope>NUCLEOTIDE SEQUENCE [LARGE SCALE GENOMIC DNA]</scope>
    <source>
        <strain evidence="3 4">V1718</strain>
    </source>
</reference>
<dbReference type="SMART" id="SM00955">
    <property type="entry name" value="RNB"/>
    <property type="match status" value="1"/>
</dbReference>
<dbReference type="GO" id="GO:0000932">
    <property type="term" value="C:P-body"/>
    <property type="evidence" value="ECO:0007669"/>
    <property type="project" value="TreeGrafter"/>
</dbReference>
<dbReference type="OrthoDB" id="5288992at2"/>
<dbReference type="GO" id="GO:0006402">
    <property type="term" value="P:mRNA catabolic process"/>
    <property type="evidence" value="ECO:0007669"/>
    <property type="project" value="TreeGrafter"/>
</dbReference>
<dbReference type="InterPro" id="IPR056404">
    <property type="entry name" value="HTH_RNase_II"/>
</dbReference>
<gene>
    <name evidence="3" type="ORF">FRD01_17995</name>
</gene>
<keyword evidence="1" id="KW-0175">Coiled coil</keyword>
<feature type="coiled-coil region" evidence="1">
    <location>
        <begin position="243"/>
        <end position="270"/>
    </location>
</feature>
<accession>A0A5B8XV99</accession>
<evidence type="ECO:0000256" key="1">
    <source>
        <dbReference type="SAM" id="Coils"/>
    </source>
</evidence>
<dbReference type="Pfam" id="PF23161">
    <property type="entry name" value="HTH_RNase_II"/>
    <property type="match status" value="1"/>
</dbReference>
<evidence type="ECO:0000313" key="4">
    <source>
        <dbReference type="Proteomes" id="UP000321595"/>
    </source>
</evidence>
<dbReference type="SUPFAM" id="SSF50249">
    <property type="entry name" value="Nucleic acid-binding proteins"/>
    <property type="match status" value="1"/>
</dbReference>
<proteinExistence type="predicted"/>
<dbReference type="EMBL" id="CP042467">
    <property type="protein sequence ID" value="QED29097.1"/>
    <property type="molecule type" value="Genomic_DNA"/>
</dbReference>
<dbReference type="GO" id="GO:0003723">
    <property type="term" value="F:RNA binding"/>
    <property type="evidence" value="ECO:0007669"/>
    <property type="project" value="InterPro"/>
</dbReference>
<dbReference type="KEGG" id="bbae:FRD01_17995"/>
<dbReference type="AlphaFoldDB" id="A0A5B8XV99"/>
<name>A0A5B8XV99_9DELT</name>
<dbReference type="Pfam" id="PF00773">
    <property type="entry name" value="RNB"/>
    <property type="match status" value="1"/>
</dbReference>
<dbReference type="PANTHER" id="PTHR23355">
    <property type="entry name" value="RIBONUCLEASE"/>
    <property type="match status" value="1"/>
</dbReference>
<evidence type="ECO:0000313" key="3">
    <source>
        <dbReference type="EMBL" id="QED29097.1"/>
    </source>
</evidence>